<dbReference type="NCBIfam" id="TIGR03567">
    <property type="entry name" value="FMN_reduc_SsuE"/>
    <property type="match status" value="1"/>
</dbReference>
<keyword evidence="7" id="KW-1185">Reference proteome</keyword>
<dbReference type="EC" id="1.5.1.38" evidence="6"/>
<evidence type="ECO:0000313" key="6">
    <source>
        <dbReference type="EMBL" id="MFK7159676.1"/>
    </source>
</evidence>
<dbReference type="InterPro" id="IPR029039">
    <property type="entry name" value="Flavoprotein-like_sf"/>
</dbReference>
<feature type="domain" description="NADPH-dependent FMN reductase-like" evidence="5">
    <location>
        <begin position="1"/>
        <end position="141"/>
    </location>
</feature>
<dbReference type="Pfam" id="PF03358">
    <property type="entry name" value="FMN_red"/>
    <property type="match status" value="1"/>
</dbReference>
<evidence type="ECO:0000313" key="7">
    <source>
        <dbReference type="Proteomes" id="UP001621714"/>
    </source>
</evidence>
<dbReference type="PANTHER" id="PTHR43408">
    <property type="entry name" value="FMN REDUCTASE (NADPH)"/>
    <property type="match status" value="1"/>
</dbReference>
<dbReference type="InterPro" id="IPR005025">
    <property type="entry name" value="FMN_Rdtase-like_dom"/>
</dbReference>
<evidence type="ECO:0000259" key="5">
    <source>
        <dbReference type="Pfam" id="PF03358"/>
    </source>
</evidence>
<protein>
    <submittedName>
        <fullName evidence="6">NADPH-dependent FMN reductase</fullName>
        <ecNumber evidence="6">1.5.1.38</ecNumber>
    </submittedName>
</protein>
<organism evidence="6 7">
    <name type="scientific">Marinospirillum alkalitolerans</name>
    <dbReference type="NCBI Taxonomy" id="3123374"/>
    <lineage>
        <taxon>Bacteria</taxon>
        <taxon>Pseudomonadati</taxon>
        <taxon>Pseudomonadota</taxon>
        <taxon>Gammaproteobacteria</taxon>
        <taxon>Oceanospirillales</taxon>
        <taxon>Oceanospirillaceae</taxon>
        <taxon>Marinospirillum</taxon>
    </lineage>
</organism>
<dbReference type="InterPro" id="IPR051814">
    <property type="entry name" value="NAD(P)H-dep_FMN_reductase"/>
</dbReference>
<evidence type="ECO:0000256" key="1">
    <source>
        <dbReference type="ARBA" id="ARBA00005990"/>
    </source>
</evidence>
<proteinExistence type="inferred from homology"/>
<dbReference type="SUPFAM" id="SSF52218">
    <property type="entry name" value="Flavoproteins"/>
    <property type="match status" value="1"/>
</dbReference>
<dbReference type="GO" id="GO:0052873">
    <property type="term" value="F:FMN reductase (NADPH) activity"/>
    <property type="evidence" value="ECO:0007669"/>
    <property type="project" value="UniProtKB-EC"/>
</dbReference>
<name>A0ABW8PTQ3_9GAMM</name>
<evidence type="ECO:0000256" key="3">
    <source>
        <dbReference type="ARBA" id="ARBA00022643"/>
    </source>
</evidence>
<gene>
    <name evidence="6" type="primary">ssuE</name>
    <name evidence="6" type="ORF">V6U78_01315</name>
</gene>
<reference evidence="6 7" key="1">
    <citation type="submission" date="2024-02" db="EMBL/GenBank/DDBJ databases">
        <title>Marinospirillum sp. MEB 164 isolated from Lonar lake sediment.</title>
        <authorList>
            <person name="Joshi A."/>
            <person name="Thite S."/>
        </authorList>
    </citation>
    <scope>NUCLEOTIDE SEQUENCE [LARGE SCALE GENOMIC DNA]</scope>
    <source>
        <strain evidence="6 7">MEB164</strain>
    </source>
</reference>
<dbReference type="InterPro" id="IPR020048">
    <property type="entry name" value="NADPH-dep_FMN_reduc_SsuE"/>
</dbReference>
<keyword evidence="4 6" id="KW-0560">Oxidoreductase</keyword>
<keyword evidence="3" id="KW-0288">FMN</keyword>
<evidence type="ECO:0000256" key="2">
    <source>
        <dbReference type="ARBA" id="ARBA00022630"/>
    </source>
</evidence>
<comment type="caution">
    <text evidence="6">The sequence shown here is derived from an EMBL/GenBank/DDBJ whole genome shotgun (WGS) entry which is preliminary data.</text>
</comment>
<dbReference type="Proteomes" id="UP001621714">
    <property type="component" value="Unassembled WGS sequence"/>
</dbReference>
<dbReference type="Gene3D" id="3.40.50.360">
    <property type="match status" value="1"/>
</dbReference>
<accession>A0ABW8PTQ3</accession>
<evidence type="ECO:0000256" key="4">
    <source>
        <dbReference type="ARBA" id="ARBA00023002"/>
    </source>
</evidence>
<dbReference type="PANTHER" id="PTHR43408:SF1">
    <property type="entry name" value="FMN REDUCTASE (NADPH)"/>
    <property type="match status" value="1"/>
</dbReference>
<dbReference type="RefSeq" id="WP_405336404.1">
    <property type="nucleotide sequence ID" value="NZ_JBANFI010000001.1"/>
</dbReference>
<dbReference type="EMBL" id="JBANFI010000001">
    <property type="protein sequence ID" value="MFK7159676.1"/>
    <property type="molecule type" value="Genomic_DNA"/>
</dbReference>
<keyword evidence="2" id="KW-0285">Flavoprotein</keyword>
<sequence>MNIVTIAASPAEQSRSIFLLRKLESILKDAGTQVKSWTLDDFDPSALVYTQFDNPSIKAFQQSIREADAVVFATPVYKAAYSGGLKLLLDVIPEQGLKNKLALSLATGGSNAHLLVLDYVLKPVLATLGSRSQLPGVYVSDQDLKKDGYGSYQLSEALQQRLALAAEEVLESLDLQVAEPTRQKPSALLGVPGLAYF</sequence>
<comment type="similarity">
    <text evidence="1">Belongs to the SsuE family.</text>
</comment>